<dbReference type="Pfam" id="PF00106">
    <property type="entry name" value="adh_short"/>
    <property type="match status" value="1"/>
</dbReference>
<dbReference type="EMBL" id="QGMK01002311">
    <property type="protein sequence ID" value="TVY59575.1"/>
    <property type="molecule type" value="Genomic_DNA"/>
</dbReference>
<reference evidence="2 3" key="1">
    <citation type="submission" date="2018-05" db="EMBL/GenBank/DDBJ databases">
        <title>Genome sequencing and assembly of the regulated plant pathogen Lachnellula willkommii and related sister species for the development of diagnostic species identification markers.</title>
        <authorList>
            <person name="Giroux E."/>
            <person name="Bilodeau G."/>
        </authorList>
    </citation>
    <scope>NUCLEOTIDE SEQUENCE [LARGE SCALE GENOMIC DNA]</scope>
    <source>
        <strain evidence="2 3">CBS 268.59</strain>
    </source>
</reference>
<dbReference type="Gene3D" id="3.40.50.720">
    <property type="entry name" value="NAD(P)-binding Rossmann-like Domain"/>
    <property type="match status" value="1"/>
</dbReference>
<evidence type="ECO:0000256" key="1">
    <source>
        <dbReference type="ARBA" id="ARBA00023002"/>
    </source>
</evidence>
<protein>
    <submittedName>
        <fullName evidence="2">Short chain dehydrogenase sol3</fullName>
    </submittedName>
</protein>
<dbReference type="InterPro" id="IPR002347">
    <property type="entry name" value="SDR_fam"/>
</dbReference>
<dbReference type="PANTHER" id="PTHR43157:SF31">
    <property type="entry name" value="PHOSPHATIDYLINOSITOL-GLYCAN BIOSYNTHESIS CLASS F PROTEIN"/>
    <property type="match status" value="1"/>
</dbReference>
<accession>A0A8T9BTA2</accession>
<comment type="caution">
    <text evidence="2">The sequence shown here is derived from an EMBL/GenBank/DDBJ whole genome shotgun (WGS) entry which is preliminary data.</text>
</comment>
<dbReference type="AlphaFoldDB" id="A0A8T9BTA2"/>
<dbReference type="InterPro" id="IPR036291">
    <property type="entry name" value="NAD(P)-bd_dom_sf"/>
</dbReference>
<dbReference type="OrthoDB" id="542013at2759"/>
<dbReference type="Proteomes" id="UP000469558">
    <property type="component" value="Unassembled WGS sequence"/>
</dbReference>
<name>A0A8T9BTA2_9HELO</name>
<dbReference type="GO" id="GO:0016491">
    <property type="term" value="F:oxidoreductase activity"/>
    <property type="evidence" value="ECO:0007669"/>
    <property type="project" value="UniProtKB-KW"/>
</dbReference>
<keyword evidence="3" id="KW-1185">Reference proteome</keyword>
<evidence type="ECO:0000313" key="3">
    <source>
        <dbReference type="Proteomes" id="UP000469558"/>
    </source>
</evidence>
<dbReference type="PANTHER" id="PTHR43157">
    <property type="entry name" value="PHOSPHATIDYLINOSITOL-GLYCAN BIOSYNTHESIS CLASS F PROTEIN-RELATED"/>
    <property type="match status" value="1"/>
</dbReference>
<gene>
    <name evidence="2" type="primary">sol3_4</name>
    <name evidence="2" type="ORF">LSUE1_G008663</name>
</gene>
<proteinExistence type="predicted"/>
<dbReference type="PRINTS" id="PR00081">
    <property type="entry name" value="GDHRDH"/>
</dbReference>
<sequence length="305" mass="32677">MAAPFSVTPEKQASIPGFFYKQITFKLVEVRGVGLQGKTAIVTGSNAGIGFETSRQLLDLGLSKLILAVRDEGKGQAAAAKLSLGRSIAEGTIEDSIVAFAERSKTLERLDIVILNAGIAPATLVINERTGHNEGIQVNYLSTALLAILLLPVVDRITFVSSEVAGWTSFTQKNNVPLLAAVDKPSKINMLDQIFVSKLLGRFFIVALAKIVPRSVALINSASPATVHDSDFNREHDKTWGGAIAKMLKKLCANTASVGARIITDAAVNHGEETHGKKVSEQLWKETMEELSFAKVEDILAGIGK</sequence>
<dbReference type="SUPFAM" id="SSF51735">
    <property type="entry name" value="NAD(P)-binding Rossmann-fold domains"/>
    <property type="match status" value="1"/>
</dbReference>
<organism evidence="2 3">
    <name type="scientific">Lachnellula suecica</name>
    <dbReference type="NCBI Taxonomy" id="602035"/>
    <lineage>
        <taxon>Eukaryota</taxon>
        <taxon>Fungi</taxon>
        <taxon>Dikarya</taxon>
        <taxon>Ascomycota</taxon>
        <taxon>Pezizomycotina</taxon>
        <taxon>Leotiomycetes</taxon>
        <taxon>Helotiales</taxon>
        <taxon>Lachnaceae</taxon>
        <taxon>Lachnellula</taxon>
    </lineage>
</organism>
<keyword evidence="1" id="KW-0560">Oxidoreductase</keyword>
<evidence type="ECO:0000313" key="2">
    <source>
        <dbReference type="EMBL" id="TVY59575.1"/>
    </source>
</evidence>